<keyword evidence="9" id="KW-1185">Reference proteome</keyword>
<evidence type="ECO:0000259" key="7">
    <source>
        <dbReference type="PROSITE" id="PS51462"/>
    </source>
</evidence>
<evidence type="ECO:0000256" key="1">
    <source>
        <dbReference type="ARBA" id="ARBA00001936"/>
    </source>
</evidence>
<gene>
    <name evidence="8" type="ORF">NSPWAT_2815</name>
</gene>
<evidence type="ECO:0000256" key="5">
    <source>
        <dbReference type="ARBA" id="ARBA00022842"/>
    </source>
</evidence>
<dbReference type="EMBL" id="OX336137">
    <property type="protein sequence ID" value="CAI2719671.1"/>
    <property type="molecule type" value="Genomic_DNA"/>
</dbReference>
<evidence type="ECO:0000313" key="9">
    <source>
        <dbReference type="Proteomes" id="UP001157733"/>
    </source>
</evidence>
<dbReference type="Pfam" id="PF00293">
    <property type="entry name" value="NUDIX"/>
    <property type="match status" value="1"/>
</dbReference>
<dbReference type="Gene3D" id="3.90.79.10">
    <property type="entry name" value="Nucleoside Triphosphate Pyrophosphohydrolase"/>
    <property type="match status" value="1"/>
</dbReference>
<evidence type="ECO:0000256" key="2">
    <source>
        <dbReference type="ARBA" id="ARBA00001946"/>
    </source>
</evidence>
<dbReference type="PROSITE" id="PS51462">
    <property type="entry name" value="NUDIX"/>
    <property type="match status" value="1"/>
</dbReference>
<evidence type="ECO:0000256" key="6">
    <source>
        <dbReference type="ARBA" id="ARBA00023211"/>
    </source>
</evidence>
<comment type="cofactor">
    <cofactor evidence="1">
        <name>Mn(2+)</name>
        <dbReference type="ChEBI" id="CHEBI:29035"/>
    </cofactor>
</comment>
<sequence>MDLDAICQRLRVACPVRRDAVTPQPGVAAVLVILYPHNGVPHVLMMKRSKALRSHPGEIGFPGGLFEDGDGDLLTTALRETEEELDLAIFSEDVIARLPPVETLSGIEVTPFVSLQTTLADCTPNPEEVEEVLQPPLIALWNSYRPEAVVEPPSDFAYWYGPHRIWGATARILRHLSEVATAK</sequence>
<evidence type="ECO:0000256" key="3">
    <source>
        <dbReference type="ARBA" id="ARBA00022723"/>
    </source>
</evidence>
<proteinExistence type="predicted"/>
<dbReference type="RefSeq" id="WP_282012488.1">
    <property type="nucleotide sequence ID" value="NZ_OX336137.1"/>
</dbReference>
<organism evidence="8 9">
    <name type="scientific">Nitrospina watsonii</name>
    <dbReference type="NCBI Taxonomy" id="1323948"/>
    <lineage>
        <taxon>Bacteria</taxon>
        <taxon>Pseudomonadati</taxon>
        <taxon>Nitrospinota/Tectimicrobiota group</taxon>
        <taxon>Nitrospinota</taxon>
        <taxon>Nitrospinia</taxon>
        <taxon>Nitrospinales</taxon>
        <taxon>Nitrospinaceae</taxon>
        <taxon>Nitrospina</taxon>
    </lineage>
</organism>
<dbReference type="Proteomes" id="UP001157733">
    <property type="component" value="Chromosome"/>
</dbReference>
<keyword evidence="3" id="KW-0479">Metal-binding</keyword>
<dbReference type="InterPro" id="IPR045121">
    <property type="entry name" value="CoAse"/>
</dbReference>
<dbReference type="InterPro" id="IPR015797">
    <property type="entry name" value="NUDIX_hydrolase-like_dom_sf"/>
</dbReference>
<protein>
    <submittedName>
        <fullName evidence="8">Hydrolase, NUDIX family</fullName>
    </submittedName>
</protein>
<name>A0ABN8W3I8_9BACT</name>
<evidence type="ECO:0000256" key="4">
    <source>
        <dbReference type="ARBA" id="ARBA00022801"/>
    </source>
</evidence>
<reference evidence="8 9" key="1">
    <citation type="submission" date="2022-09" db="EMBL/GenBank/DDBJ databases">
        <authorList>
            <person name="Kop L."/>
        </authorList>
    </citation>
    <scope>NUCLEOTIDE SEQUENCE [LARGE SCALE GENOMIC DNA]</scope>
    <source>
        <strain evidence="8 9">347</strain>
    </source>
</reference>
<keyword evidence="5" id="KW-0460">Magnesium</keyword>
<dbReference type="InterPro" id="IPR000086">
    <property type="entry name" value="NUDIX_hydrolase_dom"/>
</dbReference>
<keyword evidence="6" id="KW-0464">Manganese</keyword>
<comment type="cofactor">
    <cofactor evidence="2">
        <name>Mg(2+)</name>
        <dbReference type="ChEBI" id="CHEBI:18420"/>
    </cofactor>
</comment>
<dbReference type="GO" id="GO:0016787">
    <property type="term" value="F:hydrolase activity"/>
    <property type="evidence" value="ECO:0007669"/>
    <property type="project" value="UniProtKB-KW"/>
</dbReference>
<accession>A0ABN8W3I8</accession>
<dbReference type="PANTHER" id="PTHR12992">
    <property type="entry name" value="NUDIX HYDROLASE"/>
    <property type="match status" value="1"/>
</dbReference>
<dbReference type="CDD" id="cd03426">
    <property type="entry name" value="NUDIX_CoAse_Nudt7"/>
    <property type="match status" value="1"/>
</dbReference>
<dbReference type="PANTHER" id="PTHR12992:SF11">
    <property type="entry name" value="MITOCHONDRIAL COENZYME A DIPHOSPHATASE NUDT8"/>
    <property type="match status" value="1"/>
</dbReference>
<feature type="domain" description="Nudix hydrolase" evidence="7">
    <location>
        <begin position="25"/>
        <end position="157"/>
    </location>
</feature>
<dbReference type="SUPFAM" id="SSF55811">
    <property type="entry name" value="Nudix"/>
    <property type="match status" value="1"/>
</dbReference>
<keyword evidence="4 8" id="KW-0378">Hydrolase</keyword>
<evidence type="ECO:0000313" key="8">
    <source>
        <dbReference type="EMBL" id="CAI2719671.1"/>
    </source>
</evidence>